<keyword evidence="2" id="KW-1185">Reference proteome</keyword>
<proteinExistence type="predicted"/>
<dbReference type="InParanoid" id="E9GDH7"/>
<protein>
    <submittedName>
        <fullName evidence="1">Uncharacterized protein</fullName>
    </submittedName>
</protein>
<dbReference type="HOGENOM" id="CLU_2851923_0_0_1"/>
<dbReference type="Proteomes" id="UP000000305">
    <property type="component" value="Unassembled WGS sequence"/>
</dbReference>
<accession>E9GDH7</accession>
<evidence type="ECO:0000313" key="1">
    <source>
        <dbReference type="EMBL" id="EFX82474.1"/>
    </source>
</evidence>
<reference evidence="1 2" key="1">
    <citation type="journal article" date="2011" name="Science">
        <title>The ecoresponsive genome of Daphnia pulex.</title>
        <authorList>
            <person name="Colbourne J.K."/>
            <person name="Pfrender M.E."/>
            <person name="Gilbert D."/>
            <person name="Thomas W.K."/>
            <person name="Tucker A."/>
            <person name="Oakley T.H."/>
            <person name="Tokishita S."/>
            <person name="Aerts A."/>
            <person name="Arnold G.J."/>
            <person name="Basu M.K."/>
            <person name="Bauer D.J."/>
            <person name="Caceres C.E."/>
            <person name="Carmel L."/>
            <person name="Casola C."/>
            <person name="Choi J.H."/>
            <person name="Detter J.C."/>
            <person name="Dong Q."/>
            <person name="Dusheyko S."/>
            <person name="Eads B.D."/>
            <person name="Frohlich T."/>
            <person name="Geiler-Samerotte K.A."/>
            <person name="Gerlach D."/>
            <person name="Hatcher P."/>
            <person name="Jogdeo S."/>
            <person name="Krijgsveld J."/>
            <person name="Kriventseva E.V."/>
            <person name="Kultz D."/>
            <person name="Laforsch C."/>
            <person name="Lindquist E."/>
            <person name="Lopez J."/>
            <person name="Manak J.R."/>
            <person name="Muller J."/>
            <person name="Pangilinan J."/>
            <person name="Patwardhan R.P."/>
            <person name="Pitluck S."/>
            <person name="Pritham E.J."/>
            <person name="Rechtsteiner A."/>
            <person name="Rho M."/>
            <person name="Rogozin I.B."/>
            <person name="Sakarya O."/>
            <person name="Salamov A."/>
            <person name="Schaack S."/>
            <person name="Shapiro H."/>
            <person name="Shiga Y."/>
            <person name="Skalitzky C."/>
            <person name="Smith Z."/>
            <person name="Souvorov A."/>
            <person name="Sung W."/>
            <person name="Tang Z."/>
            <person name="Tsuchiya D."/>
            <person name="Tu H."/>
            <person name="Vos H."/>
            <person name="Wang M."/>
            <person name="Wolf Y.I."/>
            <person name="Yamagata H."/>
            <person name="Yamada T."/>
            <person name="Ye Y."/>
            <person name="Shaw J.R."/>
            <person name="Andrews J."/>
            <person name="Crease T.J."/>
            <person name="Tang H."/>
            <person name="Lucas S.M."/>
            <person name="Robertson H.M."/>
            <person name="Bork P."/>
            <person name="Koonin E.V."/>
            <person name="Zdobnov E.M."/>
            <person name="Grigoriev I.V."/>
            <person name="Lynch M."/>
            <person name="Boore J.L."/>
        </authorList>
    </citation>
    <scope>NUCLEOTIDE SEQUENCE [LARGE SCALE GENOMIC DNA]</scope>
</reference>
<dbReference type="KEGG" id="dpx:DAPPUDRAFT_241134"/>
<name>E9GDH7_DAPPU</name>
<organism evidence="1 2">
    <name type="scientific">Daphnia pulex</name>
    <name type="common">Water flea</name>
    <dbReference type="NCBI Taxonomy" id="6669"/>
    <lineage>
        <taxon>Eukaryota</taxon>
        <taxon>Metazoa</taxon>
        <taxon>Ecdysozoa</taxon>
        <taxon>Arthropoda</taxon>
        <taxon>Crustacea</taxon>
        <taxon>Branchiopoda</taxon>
        <taxon>Diplostraca</taxon>
        <taxon>Cladocera</taxon>
        <taxon>Anomopoda</taxon>
        <taxon>Daphniidae</taxon>
        <taxon>Daphnia</taxon>
    </lineage>
</organism>
<sequence length="65" mass="7133">MISSNDLNAESTRKHFTGQVVHGVVANAGLNLNWAPVRLPSATDRYSSEKYSIRDFLSLNSGIII</sequence>
<dbReference type="EMBL" id="GL732540">
    <property type="protein sequence ID" value="EFX82474.1"/>
    <property type="molecule type" value="Genomic_DNA"/>
</dbReference>
<evidence type="ECO:0000313" key="2">
    <source>
        <dbReference type="Proteomes" id="UP000000305"/>
    </source>
</evidence>
<gene>
    <name evidence="1" type="ORF">DAPPUDRAFT_241134</name>
</gene>
<dbReference type="AlphaFoldDB" id="E9GDH7"/>